<protein>
    <submittedName>
        <fullName evidence="1">Uncharacterized protein</fullName>
    </submittedName>
</protein>
<name>A0A5E7FG85_PSEFL</name>
<gene>
    <name evidence="1" type="ORF">PS712_05432</name>
</gene>
<dbReference type="AlphaFoldDB" id="A0A5E7FG85"/>
<evidence type="ECO:0000313" key="1">
    <source>
        <dbReference type="EMBL" id="VVO36303.1"/>
    </source>
</evidence>
<evidence type="ECO:0000313" key="2">
    <source>
        <dbReference type="Proteomes" id="UP000326018"/>
    </source>
</evidence>
<proteinExistence type="predicted"/>
<reference evidence="1 2" key="1">
    <citation type="submission" date="2019-09" db="EMBL/GenBank/DDBJ databases">
        <authorList>
            <person name="Chandra G."/>
            <person name="Truman W A."/>
        </authorList>
    </citation>
    <scope>NUCLEOTIDE SEQUENCE [LARGE SCALE GENOMIC DNA]</scope>
    <source>
        <strain evidence="1">PS712</strain>
    </source>
</reference>
<accession>A0A5E7FG85</accession>
<dbReference type="EMBL" id="CABVIB010000043">
    <property type="protein sequence ID" value="VVO36303.1"/>
    <property type="molecule type" value="Genomic_DNA"/>
</dbReference>
<sequence length="92" mass="9851">MDLSSLLSALNRRLFKLTMALKGGQELLLESFAGCEGLSTDFGFQLDLIPSRQPFARSCASSSVRVQGLEVSHSGFLFGYLGASGCNIGSMR</sequence>
<dbReference type="Proteomes" id="UP000326018">
    <property type="component" value="Unassembled WGS sequence"/>
</dbReference>
<organism evidence="1 2">
    <name type="scientific">Pseudomonas fluorescens</name>
    <dbReference type="NCBI Taxonomy" id="294"/>
    <lineage>
        <taxon>Bacteria</taxon>
        <taxon>Pseudomonadati</taxon>
        <taxon>Pseudomonadota</taxon>
        <taxon>Gammaproteobacteria</taxon>
        <taxon>Pseudomonadales</taxon>
        <taxon>Pseudomonadaceae</taxon>
        <taxon>Pseudomonas</taxon>
    </lineage>
</organism>